<sequence>MHLKTTRQRESTTRLPATKNTTPCHASCVHTPDEKVLPETTPPRPHLDSRYAESHADDDKILPARHATSA</sequence>
<protein>
    <submittedName>
        <fullName evidence="2">Uncharacterized protein</fullName>
    </submittedName>
</protein>
<evidence type="ECO:0000313" key="2">
    <source>
        <dbReference type="EMBL" id="KAF2228117.1"/>
    </source>
</evidence>
<evidence type="ECO:0000313" key="3">
    <source>
        <dbReference type="Proteomes" id="UP000799538"/>
    </source>
</evidence>
<keyword evidence="3" id="KW-1185">Reference proteome</keyword>
<feature type="compositionally biased region" description="Basic and acidic residues" evidence="1">
    <location>
        <begin position="45"/>
        <end position="62"/>
    </location>
</feature>
<evidence type="ECO:0000256" key="1">
    <source>
        <dbReference type="SAM" id="MobiDB-lite"/>
    </source>
</evidence>
<reference evidence="3" key="1">
    <citation type="journal article" date="2020" name="Stud. Mycol.">
        <title>101 Dothideomycetes genomes: A test case for predicting lifestyles and emergence of pathogens.</title>
        <authorList>
            <person name="Haridas S."/>
            <person name="Albert R."/>
            <person name="Binder M."/>
            <person name="Bloem J."/>
            <person name="LaButti K."/>
            <person name="Salamov A."/>
            <person name="Andreopoulos B."/>
            <person name="Baker S."/>
            <person name="Barry K."/>
            <person name="Bills G."/>
            <person name="Bluhm B."/>
            <person name="Cannon C."/>
            <person name="Castanera R."/>
            <person name="Culley D."/>
            <person name="Daum C."/>
            <person name="Ezra D."/>
            <person name="Gonzalez J."/>
            <person name="Henrissat B."/>
            <person name="Kuo A."/>
            <person name="Liang C."/>
            <person name="Lipzen A."/>
            <person name="Lutzoni F."/>
            <person name="Magnuson J."/>
            <person name="Mondo S."/>
            <person name="Nolan M."/>
            <person name="Ohm R."/>
            <person name="Pangilinan J."/>
            <person name="Park H.-J."/>
            <person name="Ramirez L."/>
            <person name="Alfaro M."/>
            <person name="Sun H."/>
            <person name="Tritt A."/>
            <person name="Yoshinaga Y."/>
            <person name="Zwiers L.-H."/>
            <person name="Turgeon B."/>
            <person name="Goodwin S."/>
            <person name="Spatafora J."/>
            <person name="Crous P."/>
            <person name="Grigoriev I."/>
        </authorList>
    </citation>
    <scope>NUCLEOTIDE SEQUENCE [LARGE SCALE GENOMIC DNA]</scope>
    <source>
        <strain evidence="3">CECT 20119</strain>
    </source>
</reference>
<name>A0A6A6GR00_9PEZI</name>
<dbReference type="Proteomes" id="UP000799538">
    <property type="component" value="Unassembled WGS sequence"/>
</dbReference>
<proteinExistence type="predicted"/>
<feature type="region of interest" description="Disordered" evidence="1">
    <location>
        <begin position="1"/>
        <end position="70"/>
    </location>
</feature>
<accession>A0A6A6GR00</accession>
<feature type="compositionally biased region" description="Polar residues" evidence="1">
    <location>
        <begin position="13"/>
        <end position="24"/>
    </location>
</feature>
<dbReference type="AlphaFoldDB" id="A0A6A6GR00"/>
<dbReference type="EMBL" id="ML992501">
    <property type="protein sequence ID" value="KAF2228117.1"/>
    <property type="molecule type" value="Genomic_DNA"/>
</dbReference>
<organism evidence="2 3">
    <name type="scientific">Elsinoe ampelina</name>
    <dbReference type="NCBI Taxonomy" id="302913"/>
    <lineage>
        <taxon>Eukaryota</taxon>
        <taxon>Fungi</taxon>
        <taxon>Dikarya</taxon>
        <taxon>Ascomycota</taxon>
        <taxon>Pezizomycotina</taxon>
        <taxon>Dothideomycetes</taxon>
        <taxon>Dothideomycetidae</taxon>
        <taxon>Myriangiales</taxon>
        <taxon>Elsinoaceae</taxon>
        <taxon>Elsinoe</taxon>
    </lineage>
</organism>
<gene>
    <name evidence="2" type="ORF">BDZ85DRAFT_255436</name>
</gene>